<dbReference type="KEGG" id="nue:C5F50_05095"/>
<name>A0A7D5R5Y0_9ARCH</name>
<dbReference type="EMBL" id="CP026995">
    <property type="protein sequence ID" value="QLH06517.1"/>
    <property type="molecule type" value="Genomic_DNA"/>
</dbReference>
<protein>
    <submittedName>
        <fullName evidence="1">Uncharacterized protein</fullName>
    </submittedName>
</protein>
<evidence type="ECO:0000313" key="1">
    <source>
        <dbReference type="EMBL" id="QLH06517.1"/>
    </source>
</evidence>
<sequence>MQNEILDHQPLYVWNNFTHHLDNNICKWQTTEKYESDASLRTALARCWTGNSEFLTEDFTLWNNETHYIDTNTCLITEAIHSESESVKIKVCRGEYDPEWCGEGANP</sequence>
<accession>A0A7D5R5Y0</accession>
<dbReference type="AlphaFoldDB" id="A0A7D5R5Y0"/>
<dbReference type="RefSeq" id="WP_179372599.1">
    <property type="nucleotide sequence ID" value="NZ_CP026995.1"/>
</dbReference>
<reference evidence="1 2" key="1">
    <citation type="submission" date="2018-02" db="EMBL/GenBank/DDBJ databases">
        <title>Complete genome of Nitrosopumilus ureaphilus PS0.</title>
        <authorList>
            <person name="Qin W."/>
            <person name="Zheng Y."/>
            <person name="Stahl D.A."/>
        </authorList>
    </citation>
    <scope>NUCLEOTIDE SEQUENCE [LARGE SCALE GENOMIC DNA]</scope>
    <source>
        <strain evidence="1 2">PS0</strain>
    </source>
</reference>
<keyword evidence="2" id="KW-1185">Reference proteome</keyword>
<evidence type="ECO:0000313" key="2">
    <source>
        <dbReference type="Proteomes" id="UP000509478"/>
    </source>
</evidence>
<gene>
    <name evidence="1" type="ORF">C5F50_05095</name>
</gene>
<proteinExistence type="predicted"/>
<organism evidence="1 2">
    <name type="scientific">Nitrosopumilus ureiphilus</name>
    <dbReference type="NCBI Taxonomy" id="1470067"/>
    <lineage>
        <taxon>Archaea</taxon>
        <taxon>Nitrososphaerota</taxon>
        <taxon>Nitrososphaeria</taxon>
        <taxon>Nitrosopumilales</taxon>
        <taxon>Nitrosopumilaceae</taxon>
        <taxon>Nitrosopumilus</taxon>
    </lineage>
</organism>
<dbReference type="OrthoDB" id="382798at2157"/>
<dbReference type="Proteomes" id="UP000509478">
    <property type="component" value="Chromosome"/>
</dbReference>
<dbReference type="GeneID" id="56067429"/>